<evidence type="ECO:0000313" key="3">
    <source>
        <dbReference type="EMBL" id="WIF96985.1"/>
    </source>
</evidence>
<feature type="compositionally biased region" description="Low complexity" evidence="1">
    <location>
        <begin position="42"/>
        <end position="58"/>
    </location>
</feature>
<evidence type="ECO:0000313" key="4">
    <source>
        <dbReference type="Proteomes" id="UP001236652"/>
    </source>
</evidence>
<proteinExistence type="predicted"/>
<protein>
    <submittedName>
        <fullName evidence="3">Uncharacterized protein</fullName>
    </submittedName>
</protein>
<dbReference type="EMBL" id="CP126446">
    <property type="protein sequence ID" value="WIF96985.1"/>
    <property type="molecule type" value="Genomic_DNA"/>
</dbReference>
<keyword evidence="2" id="KW-1133">Transmembrane helix</keyword>
<feature type="compositionally biased region" description="Basic and acidic residues" evidence="1">
    <location>
        <begin position="119"/>
        <end position="131"/>
    </location>
</feature>
<evidence type="ECO:0000256" key="2">
    <source>
        <dbReference type="SAM" id="Phobius"/>
    </source>
</evidence>
<feature type="region of interest" description="Disordered" evidence="1">
    <location>
        <begin position="33"/>
        <end position="145"/>
    </location>
</feature>
<keyword evidence="4" id="KW-1185">Reference proteome</keyword>
<feature type="compositionally biased region" description="Polar residues" evidence="1">
    <location>
        <begin position="132"/>
        <end position="145"/>
    </location>
</feature>
<feature type="compositionally biased region" description="Basic and acidic residues" evidence="1">
    <location>
        <begin position="59"/>
        <end position="95"/>
    </location>
</feature>
<gene>
    <name evidence="3" type="ORF">QNI29_14710</name>
</gene>
<dbReference type="RefSeq" id="WP_231417243.1">
    <property type="nucleotide sequence ID" value="NZ_CP126446.1"/>
</dbReference>
<evidence type="ECO:0000256" key="1">
    <source>
        <dbReference type="SAM" id="MobiDB-lite"/>
    </source>
</evidence>
<dbReference type="Proteomes" id="UP001236652">
    <property type="component" value="Chromosome"/>
</dbReference>
<name>A0ABY8UX40_9BACI</name>
<reference evidence="3 4" key="1">
    <citation type="submission" date="2023-05" db="EMBL/GenBank/DDBJ databases">
        <title>Comparative genomics reveals the evidence of polycyclic aromatic hydrocarbons degradation in moderately halophilic genus Pontibacillus.</title>
        <authorList>
            <person name="Yang H."/>
            <person name="Qian Z."/>
        </authorList>
    </citation>
    <scope>NUCLEOTIDE SEQUENCE [LARGE SCALE GENOMIC DNA]</scope>
    <source>
        <strain evidence="4">HN14</strain>
    </source>
</reference>
<feature type="transmembrane region" description="Helical" evidence="2">
    <location>
        <begin position="12"/>
        <end position="29"/>
    </location>
</feature>
<sequence length="175" mass="19817">MGDIIDIIVNNMGLLIPVVAALFAFLTNLGKNEEKEKKKAEQPQPVQTSSQSSPAPSQEQEKVKDLKTYAEEQRERYKSLKRDYKGKDSQVDKQGKQPYYSGNQEGHDAIPDQPTQPSYKREQRVPYKKDTTNQPSIKVTGVQNLSKKKLAESVVMAEVLGKPRSRNPYRSPLKK</sequence>
<accession>A0ABY8UX40</accession>
<keyword evidence="2" id="KW-0472">Membrane</keyword>
<organism evidence="3 4">
    <name type="scientific">Pontibacillus chungwhensis</name>
    <dbReference type="NCBI Taxonomy" id="265426"/>
    <lineage>
        <taxon>Bacteria</taxon>
        <taxon>Bacillati</taxon>
        <taxon>Bacillota</taxon>
        <taxon>Bacilli</taxon>
        <taxon>Bacillales</taxon>
        <taxon>Bacillaceae</taxon>
        <taxon>Pontibacillus</taxon>
    </lineage>
</organism>
<keyword evidence="2" id="KW-0812">Transmembrane</keyword>